<keyword evidence="4" id="KW-0067">ATP-binding</keyword>
<dbReference type="HOGENOM" id="CLU_052027_1_2_0"/>
<dbReference type="InterPro" id="IPR005702">
    <property type="entry name" value="Wzc-like_C"/>
</dbReference>
<organism evidence="8 9">
    <name type="scientific">Nitrospira defluvii</name>
    <dbReference type="NCBI Taxonomy" id="330214"/>
    <lineage>
        <taxon>Bacteria</taxon>
        <taxon>Pseudomonadati</taxon>
        <taxon>Nitrospirota</taxon>
        <taxon>Nitrospiria</taxon>
        <taxon>Nitrospirales</taxon>
        <taxon>Nitrospiraceae</taxon>
        <taxon>Nitrospira</taxon>
    </lineage>
</organism>
<dbReference type="InterPro" id="IPR050445">
    <property type="entry name" value="Bact_polysacc_biosynth/exp"/>
</dbReference>
<dbReference type="PANTHER" id="PTHR32309">
    <property type="entry name" value="TYROSINE-PROTEIN KINASE"/>
    <property type="match status" value="1"/>
</dbReference>
<feature type="domain" description="AAA" evidence="7">
    <location>
        <begin position="97"/>
        <end position="244"/>
    </location>
</feature>
<dbReference type="GO" id="GO:0004715">
    <property type="term" value="F:non-membrane spanning protein tyrosine kinase activity"/>
    <property type="evidence" value="ECO:0007669"/>
    <property type="project" value="UniProtKB-EC"/>
</dbReference>
<dbReference type="PANTHER" id="PTHR32309:SF31">
    <property type="entry name" value="CAPSULAR EXOPOLYSACCHARIDE FAMILY"/>
    <property type="match status" value="1"/>
</dbReference>
<dbReference type="eggNOG" id="COG0489">
    <property type="taxonomic scope" value="Bacteria"/>
</dbReference>
<dbReference type="Pfam" id="PF13614">
    <property type="entry name" value="AAA_31"/>
    <property type="match status" value="1"/>
</dbReference>
<dbReference type="InterPro" id="IPR025669">
    <property type="entry name" value="AAA_dom"/>
</dbReference>
<sequence>MEWFQAALDRYKQQQPQNRPASRINRGPSARTAPAQIVYTRTRSLHIPEAVLRERRIIAGFEGGRFVDAFKILRTQITHRMREKGWNVIGVTSPGLGEGKTLTAVNLAVSLAMDVTQSVLLVDANLQSPTIHEVFDLGPSEGLANYLLDDTPLEDLLIHPGIGRFVLLPGGRAVPHSAEALTSPRMIALVEELKHRYHSRIIMFDLPPLLNTSDVLAFSPYIDALLLVIEEGQTKVEDVERALSLVKHSTPVLGTVLNKAGRAGIGPAEMKKLV</sequence>
<evidence type="ECO:0000256" key="2">
    <source>
        <dbReference type="ARBA" id="ARBA00022741"/>
    </source>
</evidence>
<evidence type="ECO:0000256" key="4">
    <source>
        <dbReference type="ARBA" id="ARBA00022840"/>
    </source>
</evidence>
<dbReference type="KEGG" id="nde:NIDE2409"/>
<reference evidence="8 9" key="1">
    <citation type="journal article" date="2010" name="Proc. Natl. Acad. Sci. U.S.A.">
        <title>A Nitrospira metagenome illuminates the physiology and evolution of globally important nitrite-oxidizing bacteria.</title>
        <authorList>
            <person name="Lucker S."/>
            <person name="Wagner M."/>
            <person name="Maixner F."/>
            <person name="Pelletier E."/>
            <person name="Koch H."/>
            <person name="Vacherie B."/>
            <person name="Rattei T."/>
            <person name="Sinninghe Damste J."/>
            <person name="Spieck E."/>
            <person name="Le Paslier D."/>
            <person name="Daims H."/>
        </authorList>
    </citation>
    <scope>NUCLEOTIDE SEQUENCE [LARGE SCALE GENOMIC DNA]</scope>
</reference>
<evidence type="ECO:0000256" key="3">
    <source>
        <dbReference type="ARBA" id="ARBA00022777"/>
    </source>
</evidence>
<name>D8PFT2_9BACT</name>
<keyword evidence="1 8" id="KW-0808">Transferase</keyword>
<dbReference type="InterPro" id="IPR027417">
    <property type="entry name" value="P-loop_NTPase"/>
</dbReference>
<dbReference type="EMBL" id="FP929003">
    <property type="protein sequence ID" value="CBK42119.1"/>
    <property type="molecule type" value="Genomic_DNA"/>
</dbReference>
<proteinExistence type="predicted"/>
<keyword evidence="2" id="KW-0547">Nucleotide-binding</keyword>
<keyword evidence="9" id="KW-1185">Reference proteome</keyword>
<protein>
    <submittedName>
        <fullName evidence="8">Putative Exopolysaccharide biosynthesis related tyrosine-protein kinase</fullName>
        <ecNumber evidence="8">2.7.10.2</ecNumber>
    </submittedName>
</protein>
<dbReference type="Gene3D" id="3.40.50.300">
    <property type="entry name" value="P-loop containing nucleotide triphosphate hydrolases"/>
    <property type="match status" value="1"/>
</dbReference>
<dbReference type="OrthoDB" id="9775724at2"/>
<accession>D8PFT2</accession>
<evidence type="ECO:0000256" key="6">
    <source>
        <dbReference type="SAM" id="MobiDB-lite"/>
    </source>
</evidence>
<evidence type="ECO:0000256" key="1">
    <source>
        <dbReference type="ARBA" id="ARBA00022679"/>
    </source>
</evidence>
<dbReference type="EC" id="2.7.10.2" evidence="8"/>
<dbReference type="CDD" id="cd05387">
    <property type="entry name" value="BY-kinase"/>
    <property type="match status" value="1"/>
</dbReference>
<evidence type="ECO:0000256" key="5">
    <source>
        <dbReference type="ARBA" id="ARBA00023137"/>
    </source>
</evidence>
<evidence type="ECO:0000313" key="9">
    <source>
        <dbReference type="Proteomes" id="UP000001660"/>
    </source>
</evidence>
<evidence type="ECO:0000313" key="8">
    <source>
        <dbReference type="EMBL" id="CBK42119.1"/>
    </source>
</evidence>
<keyword evidence="3 8" id="KW-0418">Kinase</keyword>
<dbReference type="SUPFAM" id="SSF52540">
    <property type="entry name" value="P-loop containing nucleoside triphosphate hydrolases"/>
    <property type="match status" value="1"/>
</dbReference>
<dbReference type="AlphaFoldDB" id="D8PFT2"/>
<evidence type="ECO:0000259" key="7">
    <source>
        <dbReference type="Pfam" id="PF13614"/>
    </source>
</evidence>
<feature type="region of interest" description="Disordered" evidence="6">
    <location>
        <begin position="8"/>
        <end position="32"/>
    </location>
</feature>
<dbReference type="Proteomes" id="UP000001660">
    <property type="component" value="Chromosome"/>
</dbReference>
<keyword evidence="5" id="KW-0829">Tyrosine-protein kinase</keyword>
<dbReference type="STRING" id="330214.NIDE2409"/>
<gene>
    <name evidence="8" type="ORF">NIDE2409</name>
</gene>